<dbReference type="AlphaFoldDB" id="A0A3P6RM76"/>
<keyword evidence="2" id="KW-1185">Reference proteome</keyword>
<dbReference type="EMBL" id="UYRU01020255">
    <property type="protein sequence ID" value="VDK55095.1"/>
    <property type="molecule type" value="Genomic_DNA"/>
</dbReference>
<reference evidence="1 2" key="1">
    <citation type="submission" date="2018-11" db="EMBL/GenBank/DDBJ databases">
        <authorList>
            <consortium name="Pathogen Informatics"/>
        </authorList>
    </citation>
    <scope>NUCLEOTIDE SEQUENCE [LARGE SCALE GENOMIC DNA]</scope>
</reference>
<name>A0A3P6RM76_DIBLA</name>
<dbReference type="Proteomes" id="UP000281553">
    <property type="component" value="Unassembled WGS sequence"/>
</dbReference>
<sequence length="105" mass="12110">MHASDEEVYEAARLADLEFAIQHMPLGYQTPVSRTVLSVKQPTSLLSEFTLYYLCRIHFRRVPSVFWLSLYYNPQASFRAVGKDRSHQKKSFITAQNSQLLCSGH</sequence>
<evidence type="ECO:0000313" key="2">
    <source>
        <dbReference type="Proteomes" id="UP000281553"/>
    </source>
</evidence>
<accession>A0A3P6RM76</accession>
<organism evidence="1 2">
    <name type="scientific">Dibothriocephalus latus</name>
    <name type="common">Fish tapeworm</name>
    <name type="synonym">Diphyllobothrium latum</name>
    <dbReference type="NCBI Taxonomy" id="60516"/>
    <lineage>
        <taxon>Eukaryota</taxon>
        <taxon>Metazoa</taxon>
        <taxon>Spiralia</taxon>
        <taxon>Lophotrochozoa</taxon>
        <taxon>Platyhelminthes</taxon>
        <taxon>Cestoda</taxon>
        <taxon>Eucestoda</taxon>
        <taxon>Diphyllobothriidea</taxon>
        <taxon>Diphyllobothriidae</taxon>
        <taxon>Dibothriocephalus</taxon>
    </lineage>
</organism>
<proteinExistence type="predicted"/>
<evidence type="ECO:0000313" key="1">
    <source>
        <dbReference type="EMBL" id="VDK55095.1"/>
    </source>
</evidence>
<protein>
    <submittedName>
        <fullName evidence="1">Uncharacterized protein</fullName>
    </submittedName>
</protein>
<gene>
    <name evidence="1" type="ORF">DILT_LOCUS2074</name>
</gene>